<organism evidence="13 14">
    <name type="scientific">Pseudoclavibacter albus</name>
    <dbReference type="NCBI Taxonomy" id="272241"/>
    <lineage>
        <taxon>Bacteria</taxon>
        <taxon>Bacillati</taxon>
        <taxon>Actinomycetota</taxon>
        <taxon>Actinomycetes</taxon>
        <taxon>Micrococcales</taxon>
        <taxon>Microbacteriaceae</taxon>
        <taxon>Pseudoclavibacter</taxon>
    </lineage>
</organism>
<evidence type="ECO:0000259" key="12">
    <source>
        <dbReference type="PROSITE" id="PS50879"/>
    </source>
</evidence>
<comment type="caution">
    <text evidence="13">The sequence shown here is derived from an EMBL/GenBank/DDBJ whole genome shotgun (WGS) entry which is preliminary data.</text>
</comment>
<evidence type="ECO:0000256" key="4">
    <source>
        <dbReference type="ARBA" id="ARBA00012180"/>
    </source>
</evidence>
<accession>A0ABT2HU03</accession>
<feature type="region of interest" description="Disordered" evidence="11">
    <location>
        <begin position="124"/>
        <end position="173"/>
    </location>
</feature>
<sequence length="323" mass="34644">MTLIAAADGSSLGNPGPMGWCWYVDEGCWGAGGARSGTNNIGELLAVAELLDASSQAGRAGEPLRVLCDSQYVINSVTKWMPGWKRKGWKKADGKPVLNRDILERIDTALAGRDVTFEWVKGHAGHRENEAADERARAAAEAYQAGAKPNTGPGFQGPAQAAEPLHSDTDASDVDDAALGESEQHDPDVAPESPQRLLRDLEAALWGQGPTPAVTASRREELLHDEASGVDVHGSFLSRHELLEHFASVVGRDDLLAGVASMDAVQVVTLAANTCLVTSRIEFVDGTVQRTSSVWVYARLVQNERTWQLRHHHATLVSNGAFA</sequence>
<dbReference type="HAMAP" id="MF_00042">
    <property type="entry name" value="RNase_H"/>
    <property type="match status" value="1"/>
</dbReference>
<feature type="binding site" evidence="10">
    <location>
        <position position="69"/>
    </location>
    <ligand>
        <name>Mg(2+)</name>
        <dbReference type="ChEBI" id="CHEBI:18420"/>
        <label>1</label>
    </ligand>
</feature>
<dbReference type="Pfam" id="PF00075">
    <property type="entry name" value="RNase_H"/>
    <property type="match status" value="1"/>
</dbReference>
<evidence type="ECO:0000313" key="14">
    <source>
        <dbReference type="Proteomes" id="UP001525379"/>
    </source>
</evidence>
<dbReference type="PANTHER" id="PTHR10642:SF26">
    <property type="entry name" value="RIBONUCLEASE H1"/>
    <property type="match status" value="1"/>
</dbReference>
<dbReference type="Gene3D" id="3.30.420.10">
    <property type="entry name" value="Ribonuclease H-like superfamily/Ribonuclease H"/>
    <property type="match status" value="1"/>
</dbReference>
<feature type="binding site" evidence="10">
    <location>
        <position position="133"/>
    </location>
    <ligand>
        <name>Mg(2+)</name>
        <dbReference type="ChEBI" id="CHEBI:18420"/>
        <label>2</label>
    </ligand>
</feature>
<dbReference type="Gene3D" id="3.10.450.50">
    <property type="match status" value="1"/>
</dbReference>
<feature type="binding site" evidence="10">
    <location>
        <position position="43"/>
    </location>
    <ligand>
        <name>Mg(2+)</name>
        <dbReference type="ChEBI" id="CHEBI:18420"/>
        <label>1</label>
    </ligand>
</feature>
<dbReference type="Proteomes" id="UP001525379">
    <property type="component" value="Unassembled WGS sequence"/>
</dbReference>
<evidence type="ECO:0000256" key="11">
    <source>
        <dbReference type="SAM" id="MobiDB-lite"/>
    </source>
</evidence>
<dbReference type="InterPro" id="IPR012337">
    <property type="entry name" value="RNaseH-like_sf"/>
</dbReference>
<keyword evidence="14" id="KW-1185">Reference proteome</keyword>
<keyword evidence="9 10" id="KW-0460">Magnesium</keyword>
<dbReference type="InterPro" id="IPR022892">
    <property type="entry name" value="RNaseHI"/>
</dbReference>
<dbReference type="PROSITE" id="PS50879">
    <property type="entry name" value="RNASE_H_1"/>
    <property type="match status" value="1"/>
</dbReference>
<evidence type="ECO:0000256" key="5">
    <source>
        <dbReference type="ARBA" id="ARBA00022722"/>
    </source>
</evidence>
<dbReference type="InterPro" id="IPR036397">
    <property type="entry name" value="RNaseH_sf"/>
</dbReference>
<comment type="function">
    <text evidence="10">Endonuclease that specifically degrades the RNA of RNA-DNA hybrids.</text>
</comment>
<keyword evidence="5 10" id="KW-0540">Nuclease</keyword>
<comment type="subcellular location">
    <subcellularLocation>
        <location evidence="10">Cytoplasm</location>
    </subcellularLocation>
</comment>
<feature type="binding site" evidence="10">
    <location>
        <position position="8"/>
    </location>
    <ligand>
        <name>Mg(2+)</name>
        <dbReference type="ChEBI" id="CHEBI:18420"/>
        <label>1</label>
    </ligand>
</feature>
<evidence type="ECO:0000256" key="2">
    <source>
        <dbReference type="ARBA" id="ARBA00005300"/>
    </source>
</evidence>
<feature type="domain" description="RNase H type-1" evidence="12">
    <location>
        <begin position="1"/>
        <end position="141"/>
    </location>
</feature>
<reference evidence="13 14" key="1">
    <citation type="submission" date="2022-04" db="EMBL/GenBank/DDBJ databases">
        <title>Human microbiome associated bacterial genomes.</title>
        <authorList>
            <person name="Sandstrom S."/>
            <person name="Salamzade R."/>
            <person name="Kalan L.R."/>
        </authorList>
    </citation>
    <scope>NUCLEOTIDE SEQUENCE [LARGE SCALE GENOMIC DNA]</scope>
    <source>
        <strain evidence="14">p3-SID1799</strain>
    </source>
</reference>
<evidence type="ECO:0000256" key="7">
    <source>
        <dbReference type="ARBA" id="ARBA00022759"/>
    </source>
</evidence>
<evidence type="ECO:0000256" key="9">
    <source>
        <dbReference type="ARBA" id="ARBA00022842"/>
    </source>
</evidence>
<dbReference type="RefSeq" id="WP_260103573.1">
    <property type="nucleotide sequence ID" value="NZ_JALXSQ010000001.1"/>
</dbReference>
<proteinExistence type="inferred from homology"/>
<keyword evidence="6 10" id="KW-0479">Metal-binding</keyword>
<keyword evidence="8 10" id="KW-0378">Hydrolase</keyword>
<dbReference type="SUPFAM" id="SSF53098">
    <property type="entry name" value="Ribonuclease H-like"/>
    <property type="match status" value="1"/>
</dbReference>
<dbReference type="InterPro" id="IPR002156">
    <property type="entry name" value="RNaseH_domain"/>
</dbReference>
<comment type="similarity">
    <text evidence="2 10">Belongs to the RNase H family.</text>
</comment>
<protein>
    <recommendedName>
        <fullName evidence="4 10">Ribonuclease H</fullName>
        <shortName evidence="10">RNase H</shortName>
        <ecNumber evidence="4 10">3.1.26.4</ecNumber>
    </recommendedName>
</protein>
<name>A0ABT2HU03_9MICO</name>
<dbReference type="EMBL" id="JALXSQ010000001">
    <property type="protein sequence ID" value="MCT2041794.1"/>
    <property type="molecule type" value="Genomic_DNA"/>
</dbReference>
<dbReference type="InterPro" id="IPR032710">
    <property type="entry name" value="NTF2-like_dom_sf"/>
</dbReference>
<feature type="binding site" evidence="10">
    <location>
        <position position="8"/>
    </location>
    <ligand>
        <name>Mg(2+)</name>
        <dbReference type="ChEBI" id="CHEBI:18420"/>
        <label>2</label>
    </ligand>
</feature>
<dbReference type="CDD" id="cd09278">
    <property type="entry name" value="RNase_HI_prokaryote_like"/>
    <property type="match status" value="1"/>
</dbReference>
<gene>
    <name evidence="10" type="primary">rnhA</name>
    <name evidence="13" type="ORF">M3D15_00325</name>
</gene>
<comment type="subunit">
    <text evidence="3 10">Monomer.</text>
</comment>
<evidence type="ECO:0000313" key="13">
    <source>
        <dbReference type="EMBL" id="MCT2041794.1"/>
    </source>
</evidence>
<dbReference type="InterPro" id="IPR050092">
    <property type="entry name" value="RNase_H"/>
</dbReference>
<evidence type="ECO:0000256" key="10">
    <source>
        <dbReference type="HAMAP-Rule" id="MF_00042"/>
    </source>
</evidence>
<comment type="catalytic activity">
    <reaction evidence="1 10">
        <text>Endonucleolytic cleavage to 5'-phosphomonoester.</text>
        <dbReference type="EC" id="3.1.26.4"/>
    </reaction>
</comment>
<dbReference type="SUPFAM" id="SSF54427">
    <property type="entry name" value="NTF2-like"/>
    <property type="match status" value="1"/>
</dbReference>
<evidence type="ECO:0000256" key="1">
    <source>
        <dbReference type="ARBA" id="ARBA00000077"/>
    </source>
</evidence>
<evidence type="ECO:0000256" key="8">
    <source>
        <dbReference type="ARBA" id="ARBA00022801"/>
    </source>
</evidence>
<feature type="compositionally biased region" description="Basic and acidic residues" evidence="11">
    <location>
        <begin position="125"/>
        <end position="138"/>
    </location>
</feature>
<keyword evidence="10" id="KW-0963">Cytoplasm</keyword>
<dbReference type="PANTHER" id="PTHR10642">
    <property type="entry name" value="RIBONUCLEASE H1"/>
    <property type="match status" value="1"/>
</dbReference>
<evidence type="ECO:0000256" key="6">
    <source>
        <dbReference type="ARBA" id="ARBA00022723"/>
    </source>
</evidence>
<dbReference type="EC" id="3.1.26.4" evidence="4 10"/>
<evidence type="ECO:0000256" key="3">
    <source>
        <dbReference type="ARBA" id="ARBA00011245"/>
    </source>
</evidence>
<keyword evidence="7 10" id="KW-0255">Endonuclease</keyword>
<comment type="cofactor">
    <cofactor evidence="10">
        <name>Mg(2+)</name>
        <dbReference type="ChEBI" id="CHEBI:18420"/>
    </cofactor>
    <text evidence="10">Binds 1 Mg(2+) ion per subunit. May bind a second metal ion at a regulatory site, or after substrate binding.</text>
</comment>